<dbReference type="GO" id="GO:0016538">
    <property type="term" value="F:cyclin-dependent protein serine/threonine kinase regulator activity"/>
    <property type="evidence" value="ECO:0007669"/>
    <property type="project" value="TreeGrafter"/>
</dbReference>
<keyword evidence="4" id="KW-1185">Reference proteome</keyword>
<dbReference type="GO" id="GO:0051726">
    <property type="term" value="P:regulation of cell cycle"/>
    <property type="evidence" value="ECO:0007669"/>
    <property type="project" value="InterPro"/>
</dbReference>
<gene>
    <name evidence="3" type="ORF">KQ657_000207</name>
</gene>
<dbReference type="CDD" id="cd20557">
    <property type="entry name" value="CYCLIN_ScPCL1-like"/>
    <property type="match status" value="1"/>
</dbReference>
<dbReference type="GO" id="GO:0000307">
    <property type="term" value="C:cyclin-dependent protein kinase holoenzyme complex"/>
    <property type="evidence" value="ECO:0007669"/>
    <property type="project" value="UniProtKB-ARBA"/>
</dbReference>
<evidence type="ECO:0000259" key="2">
    <source>
        <dbReference type="Pfam" id="PF00134"/>
    </source>
</evidence>
<feature type="domain" description="Cyclin N-terminal" evidence="2">
    <location>
        <begin position="63"/>
        <end position="160"/>
    </location>
</feature>
<dbReference type="Gene3D" id="1.10.472.10">
    <property type="entry name" value="Cyclin-like"/>
    <property type="match status" value="1"/>
</dbReference>
<evidence type="ECO:0000313" key="4">
    <source>
        <dbReference type="Proteomes" id="UP000790833"/>
    </source>
</evidence>
<dbReference type="Pfam" id="PF00134">
    <property type="entry name" value="Cyclin_N"/>
    <property type="match status" value="1"/>
</dbReference>
<organism evidence="3 4">
    <name type="scientific">Scheffersomyces spartinae</name>
    <dbReference type="NCBI Taxonomy" id="45513"/>
    <lineage>
        <taxon>Eukaryota</taxon>
        <taxon>Fungi</taxon>
        <taxon>Dikarya</taxon>
        <taxon>Ascomycota</taxon>
        <taxon>Saccharomycotina</taxon>
        <taxon>Pichiomycetes</taxon>
        <taxon>Debaryomycetaceae</taxon>
        <taxon>Scheffersomyces</taxon>
    </lineage>
</organism>
<dbReference type="GO" id="GO:0005634">
    <property type="term" value="C:nucleus"/>
    <property type="evidence" value="ECO:0007669"/>
    <property type="project" value="TreeGrafter"/>
</dbReference>
<dbReference type="PANTHER" id="PTHR15615:SF10">
    <property type="entry name" value="PHO85 CYCLIN-2-RELATED"/>
    <property type="match status" value="1"/>
</dbReference>
<dbReference type="OrthoDB" id="10250320at2759"/>
<dbReference type="GeneID" id="66113581"/>
<evidence type="ECO:0000256" key="1">
    <source>
        <dbReference type="SAM" id="MobiDB-lite"/>
    </source>
</evidence>
<dbReference type="RefSeq" id="XP_043051740.1">
    <property type="nucleotide sequence ID" value="XM_043191063.1"/>
</dbReference>
<dbReference type="SUPFAM" id="SSF47954">
    <property type="entry name" value="Cyclin-like"/>
    <property type="match status" value="1"/>
</dbReference>
<protein>
    <recommendedName>
        <fullName evidence="2">Cyclin N-terminal domain-containing protein</fullName>
    </recommendedName>
</protein>
<name>A0A9P7VDK4_9ASCO</name>
<dbReference type="InterPro" id="IPR036915">
    <property type="entry name" value="Cyclin-like_sf"/>
</dbReference>
<dbReference type="AlphaFoldDB" id="A0A9P7VDK4"/>
<dbReference type="InterPro" id="IPR006671">
    <property type="entry name" value="Cyclin_N"/>
</dbReference>
<evidence type="ECO:0000313" key="3">
    <source>
        <dbReference type="EMBL" id="KAG7196195.1"/>
    </source>
</evidence>
<dbReference type="Proteomes" id="UP000790833">
    <property type="component" value="Unassembled WGS sequence"/>
</dbReference>
<comment type="caution">
    <text evidence="3">The sequence shown here is derived from an EMBL/GenBank/DDBJ whole genome shotgun (WGS) entry which is preliminary data.</text>
</comment>
<dbReference type="EMBL" id="JAHMUF010000001">
    <property type="protein sequence ID" value="KAG7196195.1"/>
    <property type="molecule type" value="Genomic_DNA"/>
</dbReference>
<sequence length="291" mass="32228">MSDKEALKIFSRKPVSDDMIEFLVATTNSTIQVKSSSAPTYSKVDGSRMDVMVTSVPRGYVSLTTFIKNLIKHSNVQTPTLMATLVYLNKVRNILPANAVGMETTRHRIFLASLILAAKSLNDSSPLNKHWTAYTDGLLSNQEVNLAERELISLLKWDINIKERELLVALQPFLSVIKDQLLAKLQRETMEKANYYRMSHMSSSSSNPTSRSSSINSLASYSSQLSLSNSLSSHSLRSQPSCHDLYNNGVGNSKRTPLGSKSLNTISKQPIRVKRSLSSDFNLAEAGQILV</sequence>
<reference evidence="3" key="1">
    <citation type="submission" date="2021-03" db="EMBL/GenBank/DDBJ databases">
        <authorList>
            <person name="Palmer J.M."/>
        </authorList>
    </citation>
    <scope>NUCLEOTIDE SEQUENCE</scope>
    <source>
        <strain evidence="3">ARV_011</strain>
    </source>
</reference>
<dbReference type="PIRSF" id="PIRSF016511">
    <property type="entry name" value="Cyclin_Pcl"/>
    <property type="match status" value="1"/>
</dbReference>
<feature type="region of interest" description="Disordered" evidence="1">
    <location>
        <begin position="242"/>
        <end position="263"/>
    </location>
</feature>
<dbReference type="InterPro" id="IPR013922">
    <property type="entry name" value="Cyclin_PHO80-like"/>
</dbReference>
<dbReference type="GO" id="GO:0019901">
    <property type="term" value="F:protein kinase binding"/>
    <property type="evidence" value="ECO:0007669"/>
    <property type="project" value="InterPro"/>
</dbReference>
<proteinExistence type="predicted"/>
<accession>A0A9P7VDK4</accession>
<dbReference type="InterPro" id="IPR012104">
    <property type="entry name" value="PHO85_cyclin_1/2/9"/>
</dbReference>
<feature type="compositionally biased region" description="Polar residues" evidence="1">
    <location>
        <begin position="249"/>
        <end position="263"/>
    </location>
</feature>
<dbReference type="PANTHER" id="PTHR15615">
    <property type="match status" value="1"/>
</dbReference>